<dbReference type="Gene3D" id="3.40.640.10">
    <property type="entry name" value="Type I PLP-dependent aspartate aminotransferase-like (Major domain)"/>
    <property type="match status" value="1"/>
</dbReference>
<evidence type="ECO:0000256" key="1">
    <source>
        <dbReference type="ARBA" id="ARBA00022898"/>
    </source>
</evidence>
<dbReference type="AlphaFoldDB" id="A0A975NNE0"/>
<proteinExistence type="predicted"/>
<sequence>MYALGSQRKLFDIPEGVAYFNTASNAPQLNVSRARLLEAAGAKSRPWERQSSDFFAEAESIRGLAADLFGADSDAWAVIPAASYGLSAAARAIEPTLEPGDRILVMADEFPSNVLPWRRAAGQAGAVLTTVATPADGDWTAAILEEIRPGIRVVALAHCHWTNGALLDLTQISAACRRIGAVLVLDVTQSLGALPLDLAAIDPDFMVAAGYKWLLCPYGFGLMYVAPRWRDARPLEETWLARTGAEDFANLVNYSDVYRPGARRFDVGETCTATILPAAIAALEQLRAWGIARIAESLGTIAGRIAPELEARGFGVLPAMRRAPHMFGATLPGRDDGDFAASLRERGVFVSRRGQSIRFAPHLHVTEADLAQLVAALDRTGS</sequence>
<gene>
    <name evidence="3" type="ORF">KMZ68_24240</name>
</gene>
<name>A0A975NNE0_9BRAD</name>
<dbReference type="KEGG" id="bsei:KMZ68_24240"/>
<evidence type="ECO:0000313" key="4">
    <source>
        <dbReference type="Proteomes" id="UP000680805"/>
    </source>
</evidence>
<accession>A0A975NNE0</accession>
<keyword evidence="3" id="KW-0032">Aminotransferase</keyword>
<protein>
    <submittedName>
        <fullName evidence="3">Aminotransferase class V-fold PLP-dependent enzyme</fullName>
    </submittedName>
</protein>
<dbReference type="SUPFAM" id="SSF53383">
    <property type="entry name" value="PLP-dependent transferases"/>
    <property type="match status" value="1"/>
</dbReference>
<dbReference type="Pfam" id="PF00266">
    <property type="entry name" value="Aminotran_5"/>
    <property type="match status" value="1"/>
</dbReference>
<evidence type="ECO:0000313" key="3">
    <source>
        <dbReference type="EMBL" id="QWG18025.1"/>
    </source>
</evidence>
<reference evidence="3" key="1">
    <citation type="submission" date="2021-06" db="EMBL/GenBank/DDBJ databases">
        <title>Bradyrhizobium sp. S2-11-2 Genome sequencing.</title>
        <authorList>
            <person name="Jin L."/>
        </authorList>
    </citation>
    <scope>NUCLEOTIDE SEQUENCE</scope>
    <source>
        <strain evidence="3">S2-11-2</strain>
    </source>
</reference>
<dbReference type="InterPro" id="IPR015421">
    <property type="entry name" value="PyrdxlP-dep_Trfase_major"/>
</dbReference>
<feature type="domain" description="Aminotransferase class V" evidence="2">
    <location>
        <begin position="39"/>
        <end position="356"/>
    </location>
</feature>
<dbReference type="InterPro" id="IPR015424">
    <property type="entry name" value="PyrdxlP-dep_Trfase"/>
</dbReference>
<dbReference type="InterPro" id="IPR015422">
    <property type="entry name" value="PyrdxlP-dep_Trfase_small"/>
</dbReference>
<evidence type="ECO:0000259" key="2">
    <source>
        <dbReference type="Pfam" id="PF00266"/>
    </source>
</evidence>
<organism evidence="3 4">
    <name type="scientific">Bradyrhizobium sediminis</name>
    <dbReference type="NCBI Taxonomy" id="2840469"/>
    <lineage>
        <taxon>Bacteria</taxon>
        <taxon>Pseudomonadati</taxon>
        <taxon>Pseudomonadota</taxon>
        <taxon>Alphaproteobacteria</taxon>
        <taxon>Hyphomicrobiales</taxon>
        <taxon>Nitrobacteraceae</taxon>
        <taxon>Bradyrhizobium</taxon>
    </lineage>
</organism>
<dbReference type="GO" id="GO:0008483">
    <property type="term" value="F:transaminase activity"/>
    <property type="evidence" value="ECO:0007669"/>
    <property type="project" value="UniProtKB-KW"/>
</dbReference>
<dbReference type="RefSeq" id="WP_215613634.1">
    <property type="nucleotide sequence ID" value="NZ_CP076135.1"/>
</dbReference>
<keyword evidence="3" id="KW-0808">Transferase</keyword>
<dbReference type="InterPro" id="IPR000192">
    <property type="entry name" value="Aminotrans_V_dom"/>
</dbReference>
<dbReference type="Proteomes" id="UP000680805">
    <property type="component" value="Chromosome"/>
</dbReference>
<dbReference type="Gene3D" id="3.90.1150.10">
    <property type="entry name" value="Aspartate Aminotransferase, domain 1"/>
    <property type="match status" value="1"/>
</dbReference>
<keyword evidence="1" id="KW-0663">Pyridoxal phosphate</keyword>
<dbReference type="PANTHER" id="PTHR43586">
    <property type="entry name" value="CYSTEINE DESULFURASE"/>
    <property type="match status" value="1"/>
</dbReference>
<dbReference type="PANTHER" id="PTHR43586:SF15">
    <property type="entry name" value="BLR3095 PROTEIN"/>
    <property type="match status" value="1"/>
</dbReference>
<dbReference type="EMBL" id="CP076135">
    <property type="protein sequence ID" value="QWG18025.1"/>
    <property type="molecule type" value="Genomic_DNA"/>
</dbReference>